<dbReference type="Pfam" id="PF00684">
    <property type="entry name" value="DnaJ_CXXCXGXG"/>
    <property type="match status" value="1"/>
</dbReference>
<keyword evidence="9 14" id="KW-0346">Stress response</keyword>
<comment type="cofactor">
    <cofactor evidence="14">
        <name>Zn(2+)</name>
        <dbReference type="ChEBI" id="CHEBI:29105"/>
    </cofactor>
    <text evidence="14">Binds 2 Zn(2+) ions per monomer.</text>
</comment>
<dbReference type="InterPro" id="IPR008971">
    <property type="entry name" value="HSP40/DnaJ_pept-bd"/>
</dbReference>
<dbReference type="GO" id="GO:0051082">
    <property type="term" value="F:unfolded protein binding"/>
    <property type="evidence" value="ECO:0007669"/>
    <property type="project" value="UniProtKB-UniRule"/>
</dbReference>
<dbReference type="FunFam" id="2.60.260.20:FF:000004">
    <property type="entry name" value="Molecular chaperone DnaJ"/>
    <property type="match status" value="1"/>
</dbReference>
<dbReference type="Pfam" id="PF01556">
    <property type="entry name" value="DnaJ_C"/>
    <property type="match status" value="1"/>
</dbReference>
<proteinExistence type="inferred from homology"/>
<dbReference type="InterPro" id="IPR036410">
    <property type="entry name" value="HSP_DnaJ_Cys-rich_dom_sf"/>
</dbReference>
<gene>
    <name evidence="14 18" type="primary">dnaJ</name>
    <name evidence="19" type="ORF">GA0071312_1275</name>
    <name evidence="18" type="ORF">HLUCCO17_10675</name>
</gene>
<dbReference type="GO" id="GO:0031072">
    <property type="term" value="F:heat shock protein binding"/>
    <property type="evidence" value="ECO:0007669"/>
    <property type="project" value="InterPro"/>
</dbReference>
<feature type="repeat" description="CXXCXGXG motif" evidence="14">
    <location>
        <begin position="189"/>
        <end position="196"/>
    </location>
</feature>
<dbReference type="NCBIfam" id="TIGR02349">
    <property type="entry name" value="DnaJ_bact"/>
    <property type="match status" value="1"/>
</dbReference>
<evidence type="ECO:0000256" key="9">
    <source>
        <dbReference type="ARBA" id="ARBA00023016"/>
    </source>
</evidence>
<dbReference type="RefSeq" id="WP_074444033.1">
    <property type="nucleotide sequence ID" value="NZ_FMBM01000001.1"/>
</dbReference>
<dbReference type="InterPro" id="IPR002939">
    <property type="entry name" value="DnaJ_C"/>
</dbReference>
<feature type="binding site" evidence="14">
    <location>
        <position position="167"/>
    </location>
    <ligand>
        <name>Zn(2+)</name>
        <dbReference type="ChEBI" id="CHEBI:29105"/>
        <label>2</label>
    </ligand>
</feature>
<dbReference type="Proteomes" id="UP000182800">
    <property type="component" value="Unassembled WGS sequence"/>
</dbReference>
<reference evidence="19 21" key="2">
    <citation type="submission" date="2016-08" db="EMBL/GenBank/DDBJ databases">
        <authorList>
            <person name="Varghese N."/>
            <person name="Submissions Spin"/>
        </authorList>
    </citation>
    <scope>NUCLEOTIDE SEQUENCE [LARGE SCALE GENOMIC DNA]</scope>
    <source>
        <strain evidence="19 21">HL-109</strain>
    </source>
</reference>
<keyword evidence="4 14" id="KW-0235">DNA replication</keyword>
<feature type="binding site" evidence="14">
    <location>
        <position position="170"/>
    </location>
    <ligand>
        <name>Zn(2+)</name>
        <dbReference type="ChEBI" id="CHEBI:29105"/>
        <label>2</label>
    </ligand>
</feature>
<comment type="caution">
    <text evidence="18">The sequence shown here is derived from an EMBL/GenBank/DDBJ whole genome shotgun (WGS) entry which is preliminary data.</text>
</comment>
<keyword evidence="6 14" id="KW-0677">Repeat</keyword>
<dbReference type="Gene3D" id="1.10.287.110">
    <property type="entry name" value="DnaJ domain"/>
    <property type="match status" value="1"/>
</dbReference>
<evidence type="ECO:0000313" key="18">
    <source>
        <dbReference type="EMBL" id="KPQ10520.1"/>
    </source>
</evidence>
<keyword evidence="5 14" id="KW-0479">Metal-binding</keyword>
<dbReference type="PROSITE" id="PS00636">
    <property type="entry name" value="DNAJ_1"/>
    <property type="match status" value="1"/>
</dbReference>
<feature type="binding site" evidence="14">
    <location>
        <position position="203"/>
    </location>
    <ligand>
        <name>Zn(2+)</name>
        <dbReference type="ChEBI" id="CHEBI:29105"/>
        <label>1</label>
    </ligand>
</feature>
<feature type="domain" description="CR-type" evidence="17">
    <location>
        <begin position="137"/>
        <end position="215"/>
    </location>
</feature>
<name>A0A0P7X6B0_9HYPH</name>
<feature type="binding site" evidence="14">
    <location>
        <position position="153"/>
    </location>
    <ligand>
        <name>Zn(2+)</name>
        <dbReference type="ChEBI" id="CHEBI:29105"/>
        <label>1</label>
    </ligand>
</feature>
<evidence type="ECO:0000256" key="7">
    <source>
        <dbReference type="ARBA" id="ARBA00022771"/>
    </source>
</evidence>
<dbReference type="GO" id="GO:0005524">
    <property type="term" value="F:ATP binding"/>
    <property type="evidence" value="ECO:0007669"/>
    <property type="project" value="InterPro"/>
</dbReference>
<evidence type="ECO:0000256" key="12">
    <source>
        <dbReference type="ARBA" id="ARBA00061004"/>
    </source>
</evidence>
<evidence type="ECO:0000256" key="6">
    <source>
        <dbReference type="ARBA" id="ARBA00022737"/>
    </source>
</evidence>
<evidence type="ECO:0000256" key="14">
    <source>
        <dbReference type="HAMAP-Rule" id="MF_01152"/>
    </source>
</evidence>
<evidence type="ECO:0000313" key="20">
    <source>
        <dbReference type="Proteomes" id="UP000050497"/>
    </source>
</evidence>
<dbReference type="EMBL" id="LJSX01000015">
    <property type="protein sequence ID" value="KPQ10520.1"/>
    <property type="molecule type" value="Genomic_DNA"/>
</dbReference>
<feature type="zinc finger region" description="CR-type" evidence="15">
    <location>
        <begin position="137"/>
        <end position="215"/>
    </location>
</feature>
<sequence length="383" mass="41476">MSKRDYYEILGVERDADEKVLKSAFRKLAMQYHPDRNPGDAEAELRFKELNEAYQALSDPQSRAAYDRFGHEAFAQGGPGGPGGPGFGNDFSDFMSDIFENFFGEARGRRGGGRGGRERGADLRYNLEISLEDAFTGKTESITIPTSVACEACSGTGAKPGSKPRGCPTCGGIGRVRAQQGFFTIERTCPNCHGRGEVIDDPCDSCGGSGRVTRERTLTVNIPAGVEDGTRIRLAGEGEAGLRGGPAGDLYIFLSIKPHAFFQRDGADLFSRVPISMVTAALGGEFTTPTIDGSDAKVKIPAGTQTGKQFRLRGKGMPILRSRDTGDLYIQVVIETPQNLTKRQRELLEEFEAECSKDTHPESSGFLSRVREFFDGISGSART</sequence>
<keyword evidence="7 14" id="KW-0863">Zinc-finger</keyword>
<dbReference type="FunFam" id="2.10.230.10:FF:000002">
    <property type="entry name" value="Molecular chaperone DnaJ"/>
    <property type="match status" value="1"/>
</dbReference>
<accession>A0A0P7X6B0</accession>
<dbReference type="FunFam" id="1.10.287.110:FF:000034">
    <property type="entry name" value="Chaperone protein DnaJ"/>
    <property type="match status" value="1"/>
</dbReference>
<dbReference type="Proteomes" id="UP000050497">
    <property type="component" value="Unassembled WGS sequence"/>
</dbReference>
<evidence type="ECO:0000256" key="3">
    <source>
        <dbReference type="ARBA" id="ARBA00022490"/>
    </source>
</evidence>
<dbReference type="GO" id="GO:0009408">
    <property type="term" value="P:response to heat"/>
    <property type="evidence" value="ECO:0007669"/>
    <property type="project" value="InterPro"/>
</dbReference>
<comment type="function">
    <text evidence="11 14">Participates actively in the response to hyperosmotic and heat shock by preventing the aggregation of stress-denatured proteins and by disaggregating proteins, also in an autonomous, DnaK-independent fashion. Unfolded proteins bind initially to DnaJ; upon interaction with the DnaJ-bound protein, DnaK hydrolyzes its bound ATP, resulting in the formation of a stable complex. GrpE releases ADP from DnaK; ATP binding to DnaK triggers the release of the substrate protein, thus completing the reaction cycle. Several rounds of ATP-dependent interactions between DnaJ, DnaK and GrpE are required for fully efficient folding. Also involved, together with DnaK and GrpE, in the DNA replication of plasmids through activation of initiation proteins.</text>
</comment>
<feature type="repeat" description="CXXCXGXG motif" evidence="14">
    <location>
        <begin position="150"/>
        <end position="157"/>
    </location>
</feature>
<evidence type="ECO:0000256" key="8">
    <source>
        <dbReference type="ARBA" id="ARBA00022833"/>
    </source>
</evidence>
<dbReference type="GO" id="GO:0005737">
    <property type="term" value="C:cytoplasm"/>
    <property type="evidence" value="ECO:0007669"/>
    <property type="project" value="UniProtKB-SubCell"/>
</dbReference>
<reference evidence="18 20" key="1">
    <citation type="submission" date="2015-09" db="EMBL/GenBank/DDBJ databases">
        <title>Identification and resolution of microdiversity through metagenomic sequencing of parallel consortia.</title>
        <authorList>
            <person name="Nelson W.C."/>
            <person name="Romine M.F."/>
            <person name="Lindemann S.R."/>
        </authorList>
    </citation>
    <scope>NUCLEOTIDE SEQUENCE [LARGE SCALE GENOMIC DNA]</scope>
    <source>
        <strain evidence="18">HL-109</strain>
    </source>
</reference>
<dbReference type="InterPro" id="IPR001623">
    <property type="entry name" value="DnaJ_domain"/>
</dbReference>
<evidence type="ECO:0000256" key="13">
    <source>
        <dbReference type="ARBA" id="ARBA00067609"/>
    </source>
</evidence>
<dbReference type="InterPro" id="IPR012724">
    <property type="entry name" value="DnaJ"/>
</dbReference>
<keyword evidence="10 14" id="KW-0143">Chaperone</keyword>
<evidence type="ECO:0000256" key="1">
    <source>
        <dbReference type="ARBA" id="ARBA00004496"/>
    </source>
</evidence>
<evidence type="ECO:0000259" key="17">
    <source>
        <dbReference type="PROSITE" id="PS51188"/>
    </source>
</evidence>
<dbReference type="HAMAP" id="MF_01152">
    <property type="entry name" value="DnaJ"/>
    <property type="match status" value="1"/>
</dbReference>
<dbReference type="PANTHER" id="PTHR43096:SF48">
    <property type="entry name" value="CHAPERONE PROTEIN DNAJ"/>
    <property type="match status" value="1"/>
</dbReference>
<dbReference type="SUPFAM" id="SSF46565">
    <property type="entry name" value="Chaperone J-domain"/>
    <property type="match status" value="1"/>
</dbReference>
<feature type="domain" description="J" evidence="16">
    <location>
        <begin position="5"/>
        <end position="70"/>
    </location>
</feature>
<evidence type="ECO:0000259" key="16">
    <source>
        <dbReference type="PROSITE" id="PS50076"/>
    </source>
</evidence>
<dbReference type="InterPro" id="IPR018253">
    <property type="entry name" value="DnaJ_domain_CS"/>
</dbReference>
<dbReference type="SUPFAM" id="SSF57938">
    <property type="entry name" value="DnaJ/Hsp40 cysteine-rich domain"/>
    <property type="match status" value="1"/>
</dbReference>
<dbReference type="PATRIC" id="fig|1653334.4.peg.3467"/>
<comment type="subunit">
    <text evidence="2 14">Homodimer.</text>
</comment>
<dbReference type="InterPro" id="IPR036869">
    <property type="entry name" value="J_dom_sf"/>
</dbReference>
<dbReference type="Pfam" id="PF00226">
    <property type="entry name" value="DnaJ"/>
    <property type="match status" value="1"/>
</dbReference>
<dbReference type="CDD" id="cd06257">
    <property type="entry name" value="DnaJ"/>
    <property type="match status" value="1"/>
</dbReference>
<dbReference type="NCBIfam" id="NF008035">
    <property type="entry name" value="PRK10767.1"/>
    <property type="match status" value="1"/>
</dbReference>
<dbReference type="CDD" id="cd10719">
    <property type="entry name" value="DnaJ_zf"/>
    <property type="match status" value="1"/>
</dbReference>
<dbReference type="STRING" id="1653334.GA0071312_1275"/>
<evidence type="ECO:0000256" key="10">
    <source>
        <dbReference type="ARBA" id="ARBA00023186"/>
    </source>
</evidence>
<evidence type="ECO:0000256" key="15">
    <source>
        <dbReference type="PROSITE-ProRule" id="PRU00546"/>
    </source>
</evidence>
<dbReference type="GO" id="GO:0006260">
    <property type="term" value="P:DNA replication"/>
    <property type="evidence" value="ECO:0007669"/>
    <property type="project" value="UniProtKB-KW"/>
</dbReference>
<feature type="binding site" evidence="14">
    <location>
        <position position="189"/>
    </location>
    <ligand>
        <name>Zn(2+)</name>
        <dbReference type="ChEBI" id="CHEBI:29105"/>
        <label>2</label>
    </ligand>
</feature>
<dbReference type="GO" id="GO:0008270">
    <property type="term" value="F:zinc ion binding"/>
    <property type="evidence" value="ECO:0007669"/>
    <property type="project" value="UniProtKB-UniRule"/>
</dbReference>
<dbReference type="GO" id="GO:0042026">
    <property type="term" value="P:protein refolding"/>
    <property type="evidence" value="ECO:0007669"/>
    <property type="project" value="TreeGrafter"/>
</dbReference>
<organism evidence="18 20">
    <name type="scientific">Saliniramus fredricksonii</name>
    <dbReference type="NCBI Taxonomy" id="1653334"/>
    <lineage>
        <taxon>Bacteria</taxon>
        <taxon>Pseudomonadati</taxon>
        <taxon>Pseudomonadota</taxon>
        <taxon>Alphaproteobacteria</taxon>
        <taxon>Hyphomicrobiales</taxon>
        <taxon>Salinarimonadaceae</taxon>
        <taxon>Saliniramus</taxon>
    </lineage>
</organism>
<dbReference type="SUPFAM" id="SSF49493">
    <property type="entry name" value="HSP40/DnaJ peptide-binding domain"/>
    <property type="match status" value="2"/>
</dbReference>
<dbReference type="OrthoDB" id="9779889at2"/>
<evidence type="ECO:0000256" key="11">
    <source>
        <dbReference type="ARBA" id="ARBA00053423"/>
    </source>
</evidence>
<feature type="repeat" description="CXXCXGXG motif" evidence="14">
    <location>
        <begin position="203"/>
        <end position="210"/>
    </location>
</feature>
<dbReference type="PROSITE" id="PS51188">
    <property type="entry name" value="ZF_CR"/>
    <property type="match status" value="1"/>
</dbReference>
<evidence type="ECO:0000313" key="19">
    <source>
        <dbReference type="EMBL" id="SCC79977.1"/>
    </source>
</evidence>
<dbReference type="SMART" id="SM00271">
    <property type="entry name" value="DnaJ"/>
    <property type="match status" value="1"/>
</dbReference>
<dbReference type="PRINTS" id="PR00625">
    <property type="entry name" value="JDOMAIN"/>
</dbReference>
<keyword evidence="21" id="KW-1185">Reference proteome</keyword>
<dbReference type="PROSITE" id="PS50076">
    <property type="entry name" value="DNAJ_2"/>
    <property type="match status" value="1"/>
</dbReference>
<dbReference type="CDD" id="cd10747">
    <property type="entry name" value="DnaJ_C"/>
    <property type="match status" value="1"/>
</dbReference>
<dbReference type="Gene3D" id="2.60.260.20">
    <property type="entry name" value="Urease metallochaperone UreE, N-terminal domain"/>
    <property type="match status" value="2"/>
</dbReference>
<protein>
    <recommendedName>
        <fullName evidence="13 14">Chaperone protein DnaJ</fullName>
    </recommendedName>
</protein>
<dbReference type="AlphaFoldDB" id="A0A0P7X6B0"/>
<dbReference type="PANTHER" id="PTHR43096">
    <property type="entry name" value="DNAJ HOMOLOG 1, MITOCHONDRIAL-RELATED"/>
    <property type="match status" value="1"/>
</dbReference>
<dbReference type="EMBL" id="FMBM01000001">
    <property type="protein sequence ID" value="SCC79977.1"/>
    <property type="molecule type" value="Genomic_DNA"/>
</dbReference>
<evidence type="ECO:0000256" key="5">
    <source>
        <dbReference type="ARBA" id="ARBA00022723"/>
    </source>
</evidence>
<feature type="binding site" evidence="14">
    <location>
        <position position="206"/>
    </location>
    <ligand>
        <name>Zn(2+)</name>
        <dbReference type="ChEBI" id="CHEBI:29105"/>
        <label>1</label>
    </ligand>
</feature>
<evidence type="ECO:0000256" key="4">
    <source>
        <dbReference type="ARBA" id="ARBA00022705"/>
    </source>
</evidence>
<evidence type="ECO:0000256" key="2">
    <source>
        <dbReference type="ARBA" id="ARBA00011738"/>
    </source>
</evidence>
<comment type="subcellular location">
    <subcellularLocation>
        <location evidence="1 14">Cytoplasm</location>
    </subcellularLocation>
</comment>
<evidence type="ECO:0000313" key="21">
    <source>
        <dbReference type="Proteomes" id="UP000182800"/>
    </source>
</evidence>
<feature type="binding site" evidence="14">
    <location>
        <position position="150"/>
    </location>
    <ligand>
        <name>Zn(2+)</name>
        <dbReference type="ChEBI" id="CHEBI:29105"/>
        <label>1</label>
    </ligand>
</feature>
<dbReference type="InterPro" id="IPR001305">
    <property type="entry name" value="HSP_DnaJ_Cys-rich_dom"/>
</dbReference>
<comment type="domain">
    <text evidence="14">The J domain is necessary and sufficient to stimulate DnaK ATPase activity. Zinc center 1 plays an important role in the autonomous, DnaK-independent chaperone activity of DnaJ. Zinc center 2 is essential for interaction with DnaK and for DnaJ activity.</text>
</comment>
<keyword evidence="8 14" id="KW-0862">Zinc</keyword>
<feature type="binding site" evidence="14">
    <location>
        <position position="192"/>
    </location>
    <ligand>
        <name>Zn(2+)</name>
        <dbReference type="ChEBI" id="CHEBI:29105"/>
        <label>2</label>
    </ligand>
</feature>
<dbReference type="Gene3D" id="2.10.230.10">
    <property type="entry name" value="Heat shock protein DnaJ, cysteine-rich domain"/>
    <property type="match status" value="1"/>
</dbReference>
<feature type="repeat" description="CXXCXGXG motif" evidence="14">
    <location>
        <begin position="167"/>
        <end position="174"/>
    </location>
</feature>
<keyword evidence="3 14" id="KW-0963">Cytoplasm</keyword>
<comment type="similarity">
    <text evidence="12 14">Belongs to the DnaJ family.</text>
</comment>